<sequence>MSVLSTLLWGGMIFLVLSVLLSSQILGGGYARWNMDEQAAEVYQQRKKVRMRWALRCVLVALILFTAALLVYNL</sequence>
<keyword evidence="3" id="KW-1185">Reference proteome</keyword>
<feature type="transmembrane region" description="Helical" evidence="1">
    <location>
        <begin position="6"/>
        <end position="33"/>
    </location>
</feature>
<reference evidence="3" key="1">
    <citation type="submission" date="2015-10" db="EMBL/GenBank/DDBJ databases">
        <title>Genome of Paenibacillus bovis sp. nov.</title>
        <authorList>
            <person name="Wu Z."/>
            <person name="Gao C."/>
            <person name="Liu Z."/>
            <person name="Zheng H."/>
        </authorList>
    </citation>
    <scope>NUCLEOTIDE SEQUENCE [LARGE SCALE GENOMIC DNA]</scope>
    <source>
        <strain evidence="3">BD3526</strain>
    </source>
</reference>
<name>A0A172ZEX5_9BACL</name>
<dbReference type="EMBL" id="CP013023">
    <property type="protein sequence ID" value="ANF95837.1"/>
    <property type="molecule type" value="Genomic_DNA"/>
</dbReference>
<proteinExistence type="predicted"/>
<keyword evidence="1" id="KW-0812">Transmembrane</keyword>
<gene>
    <name evidence="2" type="ORF">AR543_07340</name>
</gene>
<feature type="transmembrane region" description="Helical" evidence="1">
    <location>
        <begin position="53"/>
        <end position="72"/>
    </location>
</feature>
<dbReference type="OrthoDB" id="9892062at2"/>
<keyword evidence="1" id="KW-0472">Membrane</keyword>
<evidence type="ECO:0000313" key="2">
    <source>
        <dbReference type="EMBL" id="ANF95837.1"/>
    </source>
</evidence>
<dbReference type="RefSeq" id="WP_060533149.1">
    <property type="nucleotide sequence ID" value="NZ_CP013023.1"/>
</dbReference>
<dbReference type="AlphaFoldDB" id="A0A172ZEX5"/>
<organism evidence="2 3">
    <name type="scientific">Paenibacillus bovis</name>
    <dbReference type="NCBI Taxonomy" id="1616788"/>
    <lineage>
        <taxon>Bacteria</taxon>
        <taxon>Bacillati</taxon>
        <taxon>Bacillota</taxon>
        <taxon>Bacilli</taxon>
        <taxon>Bacillales</taxon>
        <taxon>Paenibacillaceae</taxon>
        <taxon>Paenibacillus</taxon>
    </lineage>
</organism>
<dbReference type="Proteomes" id="UP000078148">
    <property type="component" value="Chromosome"/>
</dbReference>
<evidence type="ECO:0000313" key="3">
    <source>
        <dbReference type="Proteomes" id="UP000078148"/>
    </source>
</evidence>
<protein>
    <recommendedName>
        <fullName evidence="4">HIG1 domain-containing protein</fullName>
    </recommendedName>
</protein>
<evidence type="ECO:0000256" key="1">
    <source>
        <dbReference type="SAM" id="Phobius"/>
    </source>
</evidence>
<keyword evidence="1" id="KW-1133">Transmembrane helix</keyword>
<evidence type="ECO:0008006" key="4">
    <source>
        <dbReference type="Google" id="ProtNLM"/>
    </source>
</evidence>
<reference evidence="2 3" key="2">
    <citation type="journal article" date="2016" name="Int. J. Syst. Evol. Microbiol.">
        <title>Paenibacillus bovis sp. nov., isolated from raw yak (Bos grunniens) milk.</title>
        <authorList>
            <person name="Gao C."/>
            <person name="Han J."/>
            <person name="Liu Z."/>
            <person name="Xu X."/>
            <person name="Hang F."/>
            <person name="Wu Z."/>
        </authorList>
    </citation>
    <scope>NUCLEOTIDE SEQUENCE [LARGE SCALE GENOMIC DNA]</scope>
    <source>
        <strain evidence="2 3">BD3526</strain>
    </source>
</reference>
<dbReference type="KEGG" id="pbv:AR543_07340"/>
<accession>A0A172ZEX5</accession>